<dbReference type="InterPro" id="IPR000727">
    <property type="entry name" value="T_SNARE_dom"/>
</dbReference>
<organism evidence="11 12">
    <name type="scientific">Phycomyces blakesleeanus</name>
    <dbReference type="NCBI Taxonomy" id="4837"/>
    <lineage>
        <taxon>Eukaryota</taxon>
        <taxon>Fungi</taxon>
        <taxon>Fungi incertae sedis</taxon>
        <taxon>Mucoromycota</taxon>
        <taxon>Mucoromycotina</taxon>
        <taxon>Mucoromycetes</taxon>
        <taxon>Mucorales</taxon>
        <taxon>Phycomycetaceae</taxon>
        <taxon>Phycomyces</taxon>
    </lineage>
</organism>
<comment type="subcellular location">
    <subcellularLocation>
        <location evidence="8">Endomembrane system</location>
        <topology evidence="8">Single-pass type IV membrane protein</topology>
    </subcellularLocation>
    <subcellularLocation>
        <location evidence="1">Golgi apparatus membrane</location>
    </subcellularLocation>
</comment>
<sequence length="90" mass="10064">MESQNDDRITGLSAKVQMLKNITGKIGDEIRSGNTLLDTMNDQFSNTGSYLGKTMSGFKKMAAKESGVTTCYLILFIVLVVIVFYYSFFR</sequence>
<evidence type="ECO:0000256" key="5">
    <source>
        <dbReference type="ARBA" id="ARBA00022989"/>
    </source>
</evidence>
<feature type="domain" description="T-SNARE coiled-coil homology" evidence="10">
    <location>
        <begin position="1"/>
        <end position="61"/>
    </location>
</feature>
<keyword evidence="2" id="KW-0813">Transport</keyword>
<dbReference type="PROSITE" id="PS50192">
    <property type="entry name" value="T_SNARE"/>
    <property type="match status" value="1"/>
</dbReference>
<keyword evidence="3 9" id="KW-0812">Transmembrane</keyword>
<feature type="transmembrane region" description="Helical" evidence="9">
    <location>
        <begin position="69"/>
        <end position="88"/>
    </location>
</feature>
<reference evidence="11 12" key="1">
    <citation type="submission" date="2024-04" db="EMBL/GenBank/DDBJ databases">
        <title>Symmetric and asymmetric DNA N6-adenine methylation regulates different biological responses in Mucorales.</title>
        <authorList>
            <consortium name="Lawrence Berkeley National Laboratory"/>
            <person name="Lax C."/>
            <person name="Mondo S.J."/>
            <person name="Osorio-Concepcion M."/>
            <person name="Muszewska A."/>
            <person name="Corrochano-Luque M."/>
            <person name="Gutierrez G."/>
            <person name="Riley R."/>
            <person name="Lipzen A."/>
            <person name="Guo J."/>
            <person name="Hundley H."/>
            <person name="Amirebrahimi M."/>
            <person name="Ng V."/>
            <person name="Lorenzo-Gutierrez D."/>
            <person name="Binder U."/>
            <person name="Yang J."/>
            <person name="Song Y."/>
            <person name="Canovas D."/>
            <person name="Navarro E."/>
            <person name="Freitag M."/>
            <person name="Gabaldon T."/>
            <person name="Grigoriev I.V."/>
            <person name="Corrochano L.M."/>
            <person name="Nicolas F.E."/>
            <person name="Garre V."/>
        </authorList>
    </citation>
    <scope>NUCLEOTIDE SEQUENCE [LARGE SCALE GENOMIC DNA]</scope>
    <source>
        <strain evidence="11 12">L51</strain>
    </source>
</reference>
<evidence type="ECO:0000256" key="2">
    <source>
        <dbReference type="ARBA" id="ARBA00022448"/>
    </source>
</evidence>
<keyword evidence="6" id="KW-0333">Golgi apparatus</keyword>
<dbReference type="EMBL" id="JBCLYO010000008">
    <property type="protein sequence ID" value="KAL0086349.1"/>
    <property type="molecule type" value="Genomic_DNA"/>
</dbReference>
<dbReference type="SUPFAM" id="SSF58038">
    <property type="entry name" value="SNARE fusion complex"/>
    <property type="match status" value="1"/>
</dbReference>
<name>A0ABR3B0E2_PHYBL</name>
<evidence type="ECO:0000256" key="4">
    <source>
        <dbReference type="ARBA" id="ARBA00022927"/>
    </source>
</evidence>
<evidence type="ECO:0000256" key="9">
    <source>
        <dbReference type="SAM" id="Phobius"/>
    </source>
</evidence>
<dbReference type="PANTHER" id="PTHR12791">
    <property type="entry name" value="GOLGI SNARE BET1-RELATED"/>
    <property type="match status" value="1"/>
</dbReference>
<dbReference type="CDD" id="cd15853">
    <property type="entry name" value="SNARE_Bet1"/>
    <property type="match status" value="1"/>
</dbReference>
<comment type="caution">
    <text evidence="11">The sequence shown here is derived from an EMBL/GenBank/DDBJ whole genome shotgun (WGS) entry which is preliminary data.</text>
</comment>
<dbReference type="InterPro" id="IPR039899">
    <property type="entry name" value="BET1_SNARE"/>
</dbReference>
<evidence type="ECO:0000256" key="3">
    <source>
        <dbReference type="ARBA" id="ARBA00022692"/>
    </source>
</evidence>
<evidence type="ECO:0000259" key="10">
    <source>
        <dbReference type="PROSITE" id="PS50192"/>
    </source>
</evidence>
<keyword evidence="4" id="KW-0653">Protein transport</keyword>
<keyword evidence="7 9" id="KW-0472">Membrane</keyword>
<evidence type="ECO:0000256" key="6">
    <source>
        <dbReference type="ARBA" id="ARBA00023034"/>
    </source>
</evidence>
<keyword evidence="5 9" id="KW-1133">Transmembrane helix</keyword>
<evidence type="ECO:0000256" key="8">
    <source>
        <dbReference type="ARBA" id="ARBA00046280"/>
    </source>
</evidence>
<evidence type="ECO:0000313" key="12">
    <source>
        <dbReference type="Proteomes" id="UP001448207"/>
    </source>
</evidence>
<proteinExistence type="predicted"/>
<protein>
    <recommendedName>
        <fullName evidence="10">t-SNARE coiled-coil homology domain-containing protein</fullName>
    </recommendedName>
</protein>
<accession>A0ABR3B0E2</accession>
<evidence type="ECO:0000256" key="7">
    <source>
        <dbReference type="ARBA" id="ARBA00023136"/>
    </source>
</evidence>
<dbReference type="Gene3D" id="1.20.5.110">
    <property type="match status" value="1"/>
</dbReference>
<evidence type="ECO:0000256" key="1">
    <source>
        <dbReference type="ARBA" id="ARBA00004394"/>
    </source>
</evidence>
<gene>
    <name evidence="11" type="ORF">J3Q64DRAFT_1739546</name>
</gene>
<keyword evidence="12" id="KW-1185">Reference proteome</keyword>
<dbReference type="Proteomes" id="UP001448207">
    <property type="component" value="Unassembled WGS sequence"/>
</dbReference>
<evidence type="ECO:0000313" key="11">
    <source>
        <dbReference type="EMBL" id="KAL0086349.1"/>
    </source>
</evidence>